<gene>
    <name evidence="1" type="ORF">LCGC14_2503950</name>
</gene>
<sequence length="235" mass="26324">MRLVVLVLLLAACTRPLTPVERSFVATVQGDRIDLDRVRIVKGALIGGITSTRPARPRVTCRERIGRPETTPTVSTSTAAFVLFNTVFYATPYWREDFLAGYPETLPLGRAMLLTHELTHVWQWQNRAVTGYTPFKAATEHRPGGDPYLFDIADDRAFLEFDYEQQGALVEEFVCCRALAPDGVRTERLRQLLLPHFPAIARAERVPRDRIELPYPEADLSGLCDEPAAESAAAK</sequence>
<accession>A0A0F9DUQ0</accession>
<dbReference type="EMBL" id="LAZR01040004">
    <property type="protein sequence ID" value="KKL15603.1"/>
    <property type="molecule type" value="Genomic_DNA"/>
</dbReference>
<dbReference type="AlphaFoldDB" id="A0A0F9DUQ0"/>
<evidence type="ECO:0008006" key="2">
    <source>
        <dbReference type="Google" id="ProtNLM"/>
    </source>
</evidence>
<comment type="caution">
    <text evidence="1">The sequence shown here is derived from an EMBL/GenBank/DDBJ whole genome shotgun (WGS) entry which is preliminary data.</text>
</comment>
<name>A0A0F9DUQ0_9ZZZZ</name>
<proteinExistence type="predicted"/>
<protein>
    <recommendedName>
        <fullName evidence="2">DUF4157 domain-containing protein</fullName>
    </recommendedName>
</protein>
<evidence type="ECO:0000313" key="1">
    <source>
        <dbReference type="EMBL" id="KKL15603.1"/>
    </source>
</evidence>
<organism evidence="1">
    <name type="scientific">marine sediment metagenome</name>
    <dbReference type="NCBI Taxonomy" id="412755"/>
    <lineage>
        <taxon>unclassified sequences</taxon>
        <taxon>metagenomes</taxon>
        <taxon>ecological metagenomes</taxon>
    </lineage>
</organism>
<reference evidence="1" key="1">
    <citation type="journal article" date="2015" name="Nature">
        <title>Complex archaea that bridge the gap between prokaryotes and eukaryotes.</title>
        <authorList>
            <person name="Spang A."/>
            <person name="Saw J.H."/>
            <person name="Jorgensen S.L."/>
            <person name="Zaremba-Niedzwiedzka K."/>
            <person name="Martijn J."/>
            <person name="Lind A.E."/>
            <person name="van Eijk R."/>
            <person name="Schleper C."/>
            <person name="Guy L."/>
            <person name="Ettema T.J."/>
        </authorList>
    </citation>
    <scope>NUCLEOTIDE SEQUENCE</scope>
</reference>